<dbReference type="InterPro" id="IPR021741">
    <property type="entry name" value="DUF3311"/>
</dbReference>
<keyword evidence="1" id="KW-0812">Transmembrane</keyword>
<dbReference type="RefSeq" id="WP_131890940.1">
    <property type="nucleotide sequence ID" value="NZ_SMKU01000028.1"/>
</dbReference>
<keyword evidence="3" id="KW-1185">Reference proteome</keyword>
<dbReference type="AlphaFoldDB" id="A0A4R5C6A6"/>
<dbReference type="OrthoDB" id="123261at2"/>
<evidence type="ECO:0000313" key="3">
    <source>
        <dbReference type="Proteomes" id="UP000294513"/>
    </source>
</evidence>
<protein>
    <submittedName>
        <fullName evidence="2">DUF3311 domain-containing protein</fullName>
    </submittedName>
</protein>
<evidence type="ECO:0000256" key="1">
    <source>
        <dbReference type="SAM" id="Phobius"/>
    </source>
</evidence>
<reference evidence="2 3" key="1">
    <citation type="submission" date="2019-03" db="EMBL/GenBank/DDBJ databases">
        <title>Draft genome sequences of novel Actinobacteria.</title>
        <authorList>
            <person name="Sahin N."/>
            <person name="Ay H."/>
            <person name="Saygin H."/>
        </authorList>
    </citation>
    <scope>NUCLEOTIDE SEQUENCE [LARGE SCALE GENOMIC DNA]</scope>
    <source>
        <strain evidence="2 3">H3C3</strain>
    </source>
</reference>
<sequence>MASTEPAADQPPARGRRSDRSHWNWLLIVPVVIPLLTFLFNRDAPRLAGFPAFYWIQFAFIPLSVACTIVAYRATRKRG</sequence>
<evidence type="ECO:0000313" key="2">
    <source>
        <dbReference type="EMBL" id="TDD93643.1"/>
    </source>
</evidence>
<feature type="transmembrane region" description="Helical" evidence="1">
    <location>
        <begin position="52"/>
        <end position="72"/>
    </location>
</feature>
<dbReference type="Proteomes" id="UP000294513">
    <property type="component" value="Unassembled WGS sequence"/>
</dbReference>
<name>A0A4R5C6A6_9ACTN</name>
<organism evidence="2 3">
    <name type="scientific">Actinomadura rubrisoli</name>
    <dbReference type="NCBI Taxonomy" id="2530368"/>
    <lineage>
        <taxon>Bacteria</taxon>
        <taxon>Bacillati</taxon>
        <taxon>Actinomycetota</taxon>
        <taxon>Actinomycetes</taxon>
        <taxon>Streptosporangiales</taxon>
        <taxon>Thermomonosporaceae</taxon>
        <taxon>Actinomadura</taxon>
    </lineage>
</organism>
<comment type="caution">
    <text evidence="2">The sequence shown here is derived from an EMBL/GenBank/DDBJ whole genome shotgun (WGS) entry which is preliminary data.</text>
</comment>
<proteinExistence type="predicted"/>
<keyword evidence="1" id="KW-1133">Transmembrane helix</keyword>
<gene>
    <name evidence="2" type="ORF">E1298_08910</name>
</gene>
<dbReference type="Pfam" id="PF11755">
    <property type="entry name" value="DUF3311"/>
    <property type="match status" value="1"/>
</dbReference>
<keyword evidence="1" id="KW-0472">Membrane</keyword>
<feature type="transmembrane region" description="Helical" evidence="1">
    <location>
        <begin position="23"/>
        <end position="40"/>
    </location>
</feature>
<dbReference type="EMBL" id="SMKU01000028">
    <property type="protein sequence ID" value="TDD93643.1"/>
    <property type="molecule type" value="Genomic_DNA"/>
</dbReference>
<accession>A0A4R5C6A6</accession>